<evidence type="ECO:0000313" key="3">
    <source>
        <dbReference type="EMBL" id="MCP2008172.1"/>
    </source>
</evidence>
<dbReference type="EMBL" id="JAHTGR010000005">
    <property type="protein sequence ID" value="MBV6321569.1"/>
    <property type="molecule type" value="Genomic_DNA"/>
</dbReference>
<name>A0AA41H6X4_9BURK</name>
<keyword evidence="5" id="KW-1185">Reference proteome</keyword>
<keyword evidence="1" id="KW-1133">Transmembrane helix</keyword>
<proteinExistence type="predicted"/>
<evidence type="ECO:0000313" key="2">
    <source>
        <dbReference type="EMBL" id="MBV6321569.1"/>
    </source>
</evidence>
<dbReference type="AlphaFoldDB" id="A0AA41H6X4"/>
<dbReference type="RefSeq" id="WP_217942329.1">
    <property type="nucleotide sequence ID" value="NZ_JAHTGR010000005.1"/>
</dbReference>
<reference evidence="3" key="2">
    <citation type="submission" date="2022-03" db="EMBL/GenBank/DDBJ databases">
        <title>Genome Encyclopedia of Bacteria and Archaea VI: Functional Genomics of Type Strains.</title>
        <authorList>
            <person name="Whitman W."/>
        </authorList>
    </citation>
    <scope>NUCLEOTIDE SEQUENCE</scope>
    <source>
        <strain evidence="3">HSC-15S17</strain>
    </source>
</reference>
<feature type="transmembrane region" description="Helical" evidence="1">
    <location>
        <begin position="32"/>
        <end position="51"/>
    </location>
</feature>
<dbReference type="Proteomes" id="UP001162889">
    <property type="component" value="Unassembled WGS sequence"/>
</dbReference>
<organism evidence="2 4">
    <name type="scientific">Duganella violaceipulchra</name>
    <dbReference type="NCBI Taxonomy" id="2849652"/>
    <lineage>
        <taxon>Bacteria</taxon>
        <taxon>Pseudomonadati</taxon>
        <taxon>Pseudomonadota</taxon>
        <taxon>Betaproteobacteria</taxon>
        <taxon>Burkholderiales</taxon>
        <taxon>Oxalobacteraceae</taxon>
        <taxon>Telluria group</taxon>
        <taxon>Duganella</taxon>
    </lineage>
</organism>
<sequence length="149" mass="17124">MRFEQGKVNQLFQQRKLMRNWSGFRPKENHRGLIMGTALLADAAGIFIVGMTLQIELRVATVVGDCLMTFSIFQRMGSHRQRIYQLEVCPRDKLSHNGVPAIYGPHEHMPNEEVYAVSETSVDCDNWQGSFSWFLSRTNIESFVLEQPC</sequence>
<accession>A0AA41H6X4</accession>
<evidence type="ECO:0000256" key="1">
    <source>
        <dbReference type="SAM" id="Phobius"/>
    </source>
</evidence>
<protein>
    <submittedName>
        <fullName evidence="2">Uncharacterized protein</fullName>
    </submittedName>
</protein>
<reference evidence="2" key="1">
    <citation type="submission" date="2021-07" db="EMBL/GenBank/DDBJ databases">
        <title>Characterization of violacein-producing bacteria and related species.</title>
        <authorList>
            <person name="Wilson H.S."/>
            <person name="De Leon M.E."/>
        </authorList>
    </citation>
    <scope>NUCLEOTIDE SEQUENCE</scope>
    <source>
        <strain evidence="2">HSC-15S17</strain>
    </source>
</reference>
<evidence type="ECO:0000313" key="4">
    <source>
        <dbReference type="Proteomes" id="UP001155901"/>
    </source>
</evidence>
<keyword evidence="1" id="KW-0812">Transmembrane</keyword>
<comment type="caution">
    <text evidence="2">The sequence shown here is derived from an EMBL/GenBank/DDBJ whole genome shotgun (WGS) entry which is preliminary data.</text>
</comment>
<evidence type="ECO:0000313" key="5">
    <source>
        <dbReference type="Proteomes" id="UP001162889"/>
    </source>
</evidence>
<keyword evidence="1" id="KW-0472">Membrane</keyword>
<dbReference type="Proteomes" id="UP001155901">
    <property type="component" value="Unassembled WGS sequence"/>
</dbReference>
<gene>
    <name evidence="2" type="ORF">KVP70_11530</name>
    <name evidence="3" type="ORF">L1274_001872</name>
</gene>
<dbReference type="EMBL" id="JALJZU010000003">
    <property type="protein sequence ID" value="MCP2008172.1"/>
    <property type="molecule type" value="Genomic_DNA"/>
</dbReference>